<dbReference type="RefSeq" id="WP_074537080.1">
    <property type="nucleotide sequence ID" value="NZ_FNBD01000001.1"/>
</dbReference>
<evidence type="ECO:0000313" key="2">
    <source>
        <dbReference type="EMBL" id="SDE42353.1"/>
    </source>
</evidence>
<dbReference type="Pfam" id="PF09834">
    <property type="entry name" value="DUF2061"/>
    <property type="match status" value="1"/>
</dbReference>
<evidence type="ECO:0000313" key="3">
    <source>
        <dbReference type="Proteomes" id="UP000182114"/>
    </source>
</evidence>
<dbReference type="eggNOG" id="COG3205">
    <property type="taxonomic scope" value="Bacteria"/>
</dbReference>
<gene>
    <name evidence="2" type="ORF">SAMN04487992_101117</name>
</gene>
<keyword evidence="3" id="KW-1185">Reference proteome</keyword>
<evidence type="ECO:0000259" key="1">
    <source>
        <dbReference type="Pfam" id="PF09834"/>
    </source>
</evidence>
<dbReference type="Proteomes" id="UP000182114">
    <property type="component" value="Unassembled WGS sequence"/>
</dbReference>
<dbReference type="InterPro" id="IPR018638">
    <property type="entry name" value="DUF2061_membrane"/>
</dbReference>
<sequence>MIADQLILDKKTSKEDFTTDKKSEKPLRSIIKSISWRIIGTIDTMIISWLVTGELKLALSIGVVELFTKMLLYFFHERIWNSISWGR</sequence>
<reference evidence="3" key="1">
    <citation type="submission" date="2016-10" db="EMBL/GenBank/DDBJ databases">
        <authorList>
            <person name="Varghese N."/>
            <person name="Submissions S."/>
        </authorList>
    </citation>
    <scope>NUCLEOTIDE SEQUENCE [LARGE SCALE GENOMIC DNA]</scope>
    <source>
        <strain evidence="3">DSM 24729</strain>
    </source>
</reference>
<protein>
    <submittedName>
        <fullName evidence="2">Uncharacterized membrane protein</fullName>
    </submittedName>
</protein>
<feature type="domain" description="DUF2061" evidence="1">
    <location>
        <begin position="30"/>
        <end position="81"/>
    </location>
</feature>
<dbReference type="AlphaFoldDB" id="A0A1G7CSX8"/>
<accession>A0A1G7CSX8</accession>
<organism evidence="2 3">
    <name type="scientific">Cellulophaga baltica</name>
    <dbReference type="NCBI Taxonomy" id="76594"/>
    <lineage>
        <taxon>Bacteria</taxon>
        <taxon>Pseudomonadati</taxon>
        <taxon>Bacteroidota</taxon>
        <taxon>Flavobacteriia</taxon>
        <taxon>Flavobacteriales</taxon>
        <taxon>Flavobacteriaceae</taxon>
        <taxon>Cellulophaga</taxon>
    </lineage>
</organism>
<name>A0A1G7CSX8_9FLAO</name>
<proteinExistence type="predicted"/>
<dbReference type="EMBL" id="FNBD01000001">
    <property type="protein sequence ID" value="SDE42353.1"/>
    <property type="molecule type" value="Genomic_DNA"/>
</dbReference>